<feature type="domain" description="Major facilitator superfamily (MFS) profile" evidence="9">
    <location>
        <begin position="14"/>
        <end position="397"/>
    </location>
</feature>
<dbReference type="Pfam" id="PF07690">
    <property type="entry name" value="MFS_1"/>
    <property type="match status" value="1"/>
</dbReference>
<evidence type="ECO:0000259" key="9">
    <source>
        <dbReference type="PROSITE" id="PS50850"/>
    </source>
</evidence>
<dbReference type="PANTHER" id="PTHR23502">
    <property type="entry name" value="MAJOR FACILITATOR SUPERFAMILY"/>
    <property type="match status" value="1"/>
</dbReference>
<protein>
    <recommendedName>
        <fullName evidence="8">Bcr/CflA family efflux transporter</fullName>
    </recommendedName>
</protein>
<organism evidence="10 11">
    <name type="scientific">Reinekea thalattae</name>
    <dbReference type="NCBI Taxonomy" id="2593301"/>
    <lineage>
        <taxon>Bacteria</taxon>
        <taxon>Pseudomonadati</taxon>
        <taxon>Pseudomonadota</taxon>
        <taxon>Gammaproteobacteria</taxon>
        <taxon>Oceanospirillales</taxon>
        <taxon>Saccharospirillaceae</taxon>
        <taxon>Reinekea</taxon>
    </lineage>
</organism>
<proteinExistence type="inferred from homology"/>
<keyword evidence="6 8" id="KW-1133">Transmembrane helix</keyword>
<evidence type="ECO:0000256" key="6">
    <source>
        <dbReference type="ARBA" id="ARBA00022989"/>
    </source>
</evidence>
<evidence type="ECO:0000256" key="2">
    <source>
        <dbReference type="ARBA" id="ARBA00006236"/>
    </source>
</evidence>
<dbReference type="RefSeq" id="WP_147711904.1">
    <property type="nucleotide sequence ID" value="NZ_VKAD01000001.1"/>
</dbReference>
<feature type="transmembrane region" description="Helical" evidence="8">
    <location>
        <begin position="12"/>
        <end position="28"/>
    </location>
</feature>
<keyword evidence="3 8" id="KW-0813">Transport</keyword>
<feature type="transmembrane region" description="Helical" evidence="8">
    <location>
        <begin position="166"/>
        <end position="188"/>
    </location>
</feature>
<evidence type="ECO:0000256" key="5">
    <source>
        <dbReference type="ARBA" id="ARBA00022692"/>
    </source>
</evidence>
<feature type="transmembrane region" description="Helical" evidence="8">
    <location>
        <begin position="311"/>
        <end position="334"/>
    </location>
</feature>
<feature type="transmembrane region" description="Helical" evidence="8">
    <location>
        <begin position="218"/>
        <end position="236"/>
    </location>
</feature>
<comment type="similarity">
    <text evidence="2 8">Belongs to the major facilitator superfamily. Bcr/CmlA family.</text>
</comment>
<dbReference type="Proteomes" id="UP000321764">
    <property type="component" value="Unassembled WGS sequence"/>
</dbReference>
<evidence type="ECO:0000256" key="7">
    <source>
        <dbReference type="ARBA" id="ARBA00023136"/>
    </source>
</evidence>
<feature type="transmembrane region" description="Helical" evidence="8">
    <location>
        <begin position="109"/>
        <end position="126"/>
    </location>
</feature>
<keyword evidence="11" id="KW-1185">Reference proteome</keyword>
<evidence type="ECO:0000256" key="3">
    <source>
        <dbReference type="ARBA" id="ARBA00022448"/>
    </source>
</evidence>
<dbReference type="InterPro" id="IPR036259">
    <property type="entry name" value="MFS_trans_sf"/>
</dbReference>
<dbReference type="NCBIfam" id="TIGR00710">
    <property type="entry name" value="efflux_Bcr_CflA"/>
    <property type="match status" value="1"/>
</dbReference>
<sequence>MTRHQLSSSRTTAMILVLGLLTIFPPLATDMYLSAIGHVASSLNSSRAAAELSLSLFFLGLCIGQLIMGPLIDAYGRKRPLMLGIAIFCLSSLALIQVENIWLFNALRLIQAIGACTGMVVSRAIVNDLYEGQEAAKVMTLLVMLLTVGPIISPTLGSLLLEAFGWRSIFICMLSVGVVAFILGYFILPETLAKDLRVQRPFVNGAQAAKRLLNQASFLKPTLIAGLIQGGMFSFITGSSGVFQTKFGLSALQYGFTFAGIALALFVFGRINTLLLNKFLPLAILKRALVGQLVIASLLLAASFIDSLVLLVIPLWFAIGFVALISANAMALAMSAAKSSSGIGSALLGAIQFSIAFIVSTSVAVAGSGSATPMALGFVIPCIIALGLAKTVRPSPPVAA</sequence>
<comment type="caution">
    <text evidence="10">The sequence shown here is derived from an EMBL/GenBank/DDBJ whole genome shotgun (WGS) entry which is preliminary data.</text>
</comment>
<feature type="transmembrane region" description="Helical" evidence="8">
    <location>
        <begin position="346"/>
        <end position="365"/>
    </location>
</feature>
<evidence type="ECO:0000256" key="1">
    <source>
        <dbReference type="ARBA" id="ARBA00004651"/>
    </source>
</evidence>
<dbReference type="InterPro" id="IPR011701">
    <property type="entry name" value="MFS"/>
</dbReference>
<keyword evidence="5 8" id="KW-0812">Transmembrane</keyword>
<keyword evidence="7 8" id="KW-0472">Membrane</keyword>
<keyword evidence="4" id="KW-1003">Cell membrane</keyword>
<evidence type="ECO:0000313" key="11">
    <source>
        <dbReference type="Proteomes" id="UP000321764"/>
    </source>
</evidence>
<reference evidence="10 11" key="1">
    <citation type="submission" date="2019-07" db="EMBL/GenBank/DDBJ databases">
        <title>Reinekea sp. strain SSH23 genome sequencing and assembly.</title>
        <authorList>
            <person name="Kim I."/>
        </authorList>
    </citation>
    <scope>NUCLEOTIDE SEQUENCE [LARGE SCALE GENOMIC DNA]</scope>
    <source>
        <strain evidence="10 11">SSH23</strain>
    </source>
</reference>
<keyword evidence="8" id="KW-0997">Cell inner membrane</keyword>
<dbReference type="GO" id="GO:0042910">
    <property type="term" value="F:xenobiotic transmembrane transporter activity"/>
    <property type="evidence" value="ECO:0007669"/>
    <property type="project" value="InterPro"/>
</dbReference>
<dbReference type="PANTHER" id="PTHR23502:SF132">
    <property type="entry name" value="POLYAMINE TRANSPORTER 2-RELATED"/>
    <property type="match status" value="1"/>
</dbReference>
<dbReference type="InterPro" id="IPR005829">
    <property type="entry name" value="Sugar_transporter_CS"/>
</dbReference>
<dbReference type="GO" id="GO:0005886">
    <property type="term" value="C:plasma membrane"/>
    <property type="evidence" value="ECO:0007669"/>
    <property type="project" value="UniProtKB-SubCell"/>
</dbReference>
<dbReference type="GO" id="GO:1990961">
    <property type="term" value="P:xenobiotic detoxification by transmembrane export across the plasma membrane"/>
    <property type="evidence" value="ECO:0007669"/>
    <property type="project" value="InterPro"/>
</dbReference>
<dbReference type="OrthoDB" id="9814303at2"/>
<evidence type="ECO:0000256" key="8">
    <source>
        <dbReference type="RuleBase" id="RU365088"/>
    </source>
</evidence>
<accession>A0A5C8Z874</accession>
<gene>
    <name evidence="10" type="ORF">FME95_00245</name>
</gene>
<feature type="transmembrane region" description="Helical" evidence="8">
    <location>
        <begin position="256"/>
        <end position="276"/>
    </location>
</feature>
<dbReference type="AlphaFoldDB" id="A0A5C8Z874"/>
<dbReference type="CDD" id="cd17320">
    <property type="entry name" value="MFS_MdfA_MDR_like"/>
    <property type="match status" value="1"/>
</dbReference>
<evidence type="ECO:0000256" key="4">
    <source>
        <dbReference type="ARBA" id="ARBA00022475"/>
    </source>
</evidence>
<feature type="transmembrane region" description="Helical" evidence="8">
    <location>
        <begin position="288"/>
        <end position="305"/>
    </location>
</feature>
<dbReference type="PROSITE" id="PS00216">
    <property type="entry name" value="SUGAR_TRANSPORT_1"/>
    <property type="match status" value="1"/>
</dbReference>
<dbReference type="SUPFAM" id="SSF103473">
    <property type="entry name" value="MFS general substrate transporter"/>
    <property type="match status" value="1"/>
</dbReference>
<feature type="transmembrane region" description="Helical" evidence="8">
    <location>
        <begin position="371"/>
        <end position="389"/>
    </location>
</feature>
<feature type="transmembrane region" description="Helical" evidence="8">
    <location>
        <begin position="138"/>
        <end position="160"/>
    </location>
</feature>
<dbReference type="Gene3D" id="1.20.1720.10">
    <property type="entry name" value="Multidrug resistance protein D"/>
    <property type="match status" value="1"/>
</dbReference>
<feature type="transmembrane region" description="Helical" evidence="8">
    <location>
        <begin position="81"/>
        <end position="103"/>
    </location>
</feature>
<dbReference type="InterPro" id="IPR020846">
    <property type="entry name" value="MFS_dom"/>
</dbReference>
<dbReference type="InterPro" id="IPR004812">
    <property type="entry name" value="Efflux_drug-R_Bcr/CmlA"/>
</dbReference>
<name>A0A5C8Z874_9GAMM</name>
<dbReference type="PROSITE" id="PS50850">
    <property type="entry name" value="MFS"/>
    <property type="match status" value="1"/>
</dbReference>
<comment type="subcellular location">
    <subcellularLocation>
        <location evidence="8">Cell inner membrane</location>
        <topology evidence="8">Multi-pass membrane protein</topology>
    </subcellularLocation>
    <subcellularLocation>
        <location evidence="1">Cell membrane</location>
        <topology evidence="1">Multi-pass membrane protein</topology>
    </subcellularLocation>
</comment>
<feature type="transmembrane region" description="Helical" evidence="8">
    <location>
        <begin position="48"/>
        <end position="69"/>
    </location>
</feature>
<evidence type="ECO:0000313" key="10">
    <source>
        <dbReference type="EMBL" id="TXR53046.1"/>
    </source>
</evidence>
<dbReference type="EMBL" id="VKAD01000001">
    <property type="protein sequence ID" value="TXR53046.1"/>
    <property type="molecule type" value="Genomic_DNA"/>
</dbReference>